<dbReference type="InterPro" id="IPR001878">
    <property type="entry name" value="Znf_CCHC"/>
</dbReference>
<evidence type="ECO:0000256" key="1">
    <source>
        <dbReference type="ARBA" id="ARBA00022664"/>
    </source>
</evidence>
<name>A0A165MA43_9AGAM</name>
<dbReference type="GO" id="GO:0003676">
    <property type="term" value="F:nucleic acid binding"/>
    <property type="evidence" value="ECO:0007669"/>
    <property type="project" value="InterPro"/>
</dbReference>
<evidence type="ECO:0000313" key="5">
    <source>
        <dbReference type="Proteomes" id="UP000076761"/>
    </source>
</evidence>
<gene>
    <name evidence="4" type="ORF">NEOLEDRAFT_1184591</name>
</gene>
<protein>
    <recommendedName>
        <fullName evidence="3">CCHC-type domain-containing protein</fullName>
    </recommendedName>
</protein>
<organism evidence="4 5">
    <name type="scientific">Neolentinus lepideus HHB14362 ss-1</name>
    <dbReference type="NCBI Taxonomy" id="1314782"/>
    <lineage>
        <taxon>Eukaryota</taxon>
        <taxon>Fungi</taxon>
        <taxon>Dikarya</taxon>
        <taxon>Basidiomycota</taxon>
        <taxon>Agaricomycotina</taxon>
        <taxon>Agaricomycetes</taxon>
        <taxon>Gloeophyllales</taxon>
        <taxon>Gloeophyllaceae</taxon>
        <taxon>Neolentinus</taxon>
    </lineage>
</organism>
<proteinExistence type="predicted"/>
<dbReference type="InterPro" id="IPR036875">
    <property type="entry name" value="Znf_CCHC_sf"/>
</dbReference>
<feature type="domain" description="CCHC-type" evidence="3">
    <location>
        <begin position="209"/>
        <end position="224"/>
    </location>
</feature>
<dbReference type="SUPFAM" id="SSF57756">
    <property type="entry name" value="Retrovirus zinc finger-like domains"/>
    <property type="match status" value="1"/>
</dbReference>
<keyword evidence="5" id="KW-1185">Reference proteome</keyword>
<reference evidence="4 5" key="1">
    <citation type="journal article" date="2016" name="Mol. Biol. Evol.">
        <title>Comparative Genomics of Early-Diverging Mushroom-Forming Fungi Provides Insights into the Origins of Lignocellulose Decay Capabilities.</title>
        <authorList>
            <person name="Nagy L.G."/>
            <person name="Riley R."/>
            <person name="Tritt A."/>
            <person name="Adam C."/>
            <person name="Daum C."/>
            <person name="Floudas D."/>
            <person name="Sun H."/>
            <person name="Yadav J.S."/>
            <person name="Pangilinan J."/>
            <person name="Larsson K.H."/>
            <person name="Matsuura K."/>
            <person name="Barry K."/>
            <person name="Labutti K."/>
            <person name="Kuo R."/>
            <person name="Ohm R.A."/>
            <person name="Bhattacharya S.S."/>
            <person name="Shirouzu T."/>
            <person name="Yoshinaga Y."/>
            <person name="Martin F.M."/>
            <person name="Grigoriev I.V."/>
            <person name="Hibbett D.S."/>
        </authorList>
    </citation>
    <scope>NUCLEOTIDE SEQUENCE [LARGE SCALE GENOMIC DNA]</scope>
    <source>
        <strain evidence="4 5">HHB14362 ss-1</strain>
    </source>
</reference>
<accession>A0A165MA43</accession>
<evidence type="ECO:0000259" key="3">
    <source>
        <dbReference type="PROSITE" id="PS50158"/>
    </source>
</evidence>
<keyword evidence="2" id="KW-0863">Zinc-finger</keyword>
<evidence type="ECO:0000313" key="4">
    <source>
        <dbReference type="EMBL" id="KZT18086.1"/>
    </source>
</evidence>
<dbReference type="Proteomes" id="UP000076761">
    <property type="component" value="Unassembled WGS sequence"/>
</dbReference>
<sequence length="259" mass="28199">MNSLHHTFQNRLSRNDPLAGRAYDAQFISCPGHTTDSYIPNLHALLLHHYTDPELFNRLSQSPVGAMIKRSNESLQTYVGKKWDTIKLDNNSPIASSTWGSTHPSPSSSIANTRTVNTNLTPTVLVPTPSQSSNGSRTVAAYLPSAALTFPLSVIGLITALYVTHGTLPKEKITHNSSNPPPVPPKDTHAYPPSTSIAPTSVTLSTTECWQCHEMGHKRADCPSFVSDILGGPPNWHEQLGDISFPDEYYDNASTCGHD</sequence>
<keyword evidence="2" id="KW-0479">Metal-binding</keyword>
<dbReference type="GO" id="GO:0006397">
    <property type="term" value="P:mRNA processing"/>
    <property type="evidence" value="ECO:0007669"/>
    <property type="project" value="UniProtKB-KW"/>
</dbReference>
<evidence type="ECO:0000256" key="2">
    <source>
        <dbReference type="PROSITE-ProRule" id="PRU00047"/>
    </source>
</evidence>
<dbReference type="SMART" id="SM00343">
    <property type="entry name" value="ZnF_C2HC"/>
    <property type="match status" value="1"/>
</dbReference>
<dbReference type="AlphaFoldDB" id="A0A165MA43"/>
<dbReference type="EMBL" id="KV425711">
    <property type="protein sequence ID" value="KZT18086.1"/>
    <property type="molecule type" value="Genomic_DNA"/>
</dbReference>
<keyword evidence="2" id="KW-0862">Zinc</keyword>
<keyword evidence="1" id="KW-0507">mRNA processing</keyword>
<dbReference type="PROSITE" id="PS50158">
    <property type="entry name" value="ZF_CCHC"/>
    <property type="match status" value="1"/>
</dbReference>
<dbReference type="GO" id="GO:0008270">
    <property type="term" value="F:zinc ion binding"/>
    <property type="evidence" value="ECO:0007669"/>
    <property type="project" value="UniProtKB-KW"/>
</dbReference>
<dbReference type="InParanoid" id="A0A165MA43"/>